<accession>A0A9Q8SCD0</accession>
<proteinExistence type="predicted"/>
<organism evidence="3 4">
    <name type="scientific">Colletotrichum lupini</name>
    <dbReference type="NCBI Taxonomy" id="145971"/>
    <lineage>
        <taxon>Eukaryota</taxon>
        <taxon>Fungi</taxon>
        <taxon>Dikarya</taxon>
        <taxon>Ascomycota</taxon>
        <taxon>Pezizomycotina</taxon>
        <taxon>Sordariomycetes</taxon>
        <taxon>Hypocreomycetidae</taxon>
        <taxon>Glomerellales</taxon>
        <taxon>Glomerellaceae</taxon>
        <taxon>Colletotrichum</taxon>
        <taxon>Colletotrichum acutatum species complex</taxon>
    </lineage>
</organism>
<evidence type="ECO:0000313" key="3">
    <source>
        <dbReference type="EMBL" id="UQC74463.1"/>
    </source>
</evidence>
<feature type="compositionally biased region" description="Basic and acidic residues" evidence="1">
    <location>
        <begin position="279"/>
        <end position="311"/>
    </location>
</feature>
<dbReference type="RefSeq" id="XP_049136113.1">
    <property type="nucleotide sequence ID" value="XM_049280156.1"/>
</dbReference>
<dbReference type="Pfam" id="PF25534">
    <property type="entry name" value="DUF7918"/>
    <property type="match status" value="1"/>
</dbReference>
<dbReference type="PANTHER" id="PTHR36223">
    <property type="entry name" value="BETA-LACTAMASE-TYPE TRANSPEPTIDASE FOLD DOMAIN CONTAINING PROTEIN"/>
    <property type="match status" value="1"/>
</dbReference>
<sequence>MAVIDGLPEIKVSIRINGFEEDCIEYDDSDPPKSTSSRGSATHITSKVIESQVDARFSIHYEIRNRRSWINGKNWLALVLHIDGQYVATYYRGPGHLVNQTIVSTIDSFGDRFSKPGKDIRRHFKFASIKTAEESNEQLSGNQFIVEHLGIIEVIVLRVEFEGHRPRTPAQSRTESIRGVSEIEIKGKNISHSTSFTEGIEKKLSKMVRTFKYRDETQPIAQFFFRYKSRGSLQIDGIIPRNPSLSPSPEFSAPPPPQAVANLPLADIMRLAQERLEQLEPKVKREPGIGVKREADEETDTRPRKIYKVDADGTIDLSDD</sequence>
<protein>
    <recommendedName>
        <fullName evidence="2">DUF7918 domain-containing protein</fullName>
    </recommendedName>
</protein>
<feature type="domain" description="DUF7918" evidence="2">
    <location>
        <begin position="10"/>
        <end position="241"/>
    </location>
</feature>
<dbReference type="AlphaFoldDB" id="A0A9Q8SCD0"/>
<dbReference type="KEGG" id="clup:CLUP02_01114"/>
<evidence type="ECO:0000313" key="4">
    <source>
        <dbReference type="Proteomes" id="UP000830671"/>
    </source>
</evidence>
<dbReference type="Proteomes" id="UP000830671">
    <property type="component" value="Chromosome 1"/>
</dbReference>
<dbReference type="InterPro" id="IPR057678">
    <property type="entry name" value="DUF7918"/>
</dbReference>
<gene>
    <name evidence="3" type="ORF">CLUP02_01114</name>
</gene>
<keyword evidence="4" id="KW-1185">Reference proteome</keyword>
<evidence type="ECO:0000259" key="2">
    <source>
        <dbReference type="Pfam" id="PF25534"/>
    </source>
</evidence>
<evidence type="ECO:0000256" key="1">
    <source>
        <dbReference type="SAM" id="MobiDB-lite"/>
    </source>
</evidence>
<reference evidence="3" key="1">
    <citation type="journal article" date="2021" name="Mol. Plant Microbe Interact.">
        <title>Complete Genome Sequence of the Plant-Pathogenic Fungus Colletotrichum lupini.</title>
        <authorList>
            <person name="Baroncelli R."/>
            <person name="Pensec F."/>
            <person name="Da Lio D."/>
            <person name="Boufleur T."/>
            <person name="Vicente I."/>
            <person name="Sarrocco S."/>
            <person name="Picot A."/>
            <person name="Baraldi E."/>
            <person name="Sukno S."/>
            <person name="Thon M."/>
            <person name="Le Floch G."/>
        </authorList>
    </citation>
    <scope>NUCLEOTIDE SEQUENCE</scope>
    <source>
        <strain evidence="3">IMI 504893</strain>
    </source>
</reference>
<dbReference type="GeneID" id="73335166"/>
<dbReference type="PANTHER" id="PTHR36223:SF1">
    <property type="entry name" value="TRANSCRIPTION ELONGATION FACTOR EAF N-TERMINAL DOMAIN-CONTAINING PROTEIN"/>
    <property type="match status" value="1"/>
</dbReference>
<dbReference type="EMBL" id="CP019471">
    <property type="protein sequence ID" value="UQC74463.1"/>
    <property type="molecule type" value="Genomic_DNA"/>
</dbReference>
<name>A0A9Q8SCD0_9PEZI</name>
<feature type="region of interest" description="Disordered" evidence="1">
    <location>
        <begin position="279"/>
        <end position="320"/>
    </location>
</feature>